<evidence type="ECO:0000313" key="8">
    <source>
        <dbReference type="Proteomes" id="UP000267794"/>
    </source>
</evidence>
<reference evidence="1 7" key="1">
    <citation type="submission" date="2015-08" db="EMBL/GenBank/DDBJ databases">
        <title>Complete genome sequence of Lactobacillus helveticus CAUH18, a probiotic strain originated from koumiss.</title>
        <authorList>
            <person name="Yang Y."/>
            <person name="Hao Y."/>
        </authorList>
    </citation>
    <scope>NUCLEOTIDE SEQUENCE [LARGE SCALE GENOMIC DNA]</scope>
    <source>
        <strain evidence="1 7">CAUH18</strain>
    </source>
</reference>
<dbReference type="Proteomes" id="UP000601587">
    <property type="component" value="Unassembled WGS sequence"/>
</dbReference>
<dbReference type="EMBL" id="CP017982">
    <property type="protein sequence ID" value="AYE61592.1"/>
    <property type="molecule type" value="Genomic_DNA"/>
</dbReference>
<dbReference type="Proteomes" id="UP000618094">
    <property type="component" value="Unassembled WGS sequence"/>
</dbReference>
<dbReference type="KEGG" id="lhd:HUO_06240"/>
<dbReference type="OrthoDB" id="2305304at2"/>
<reference evidence="2 8" key="2">
    <citation type="submission" date="2016-10" db="EMBL/GenBank/DDBJ databases">
        <title>Complete genomic sequencing of Lactobacillus helveticus LH99 and comparative genome analysis.</title>
        <authorList>
            <person name="Li N."/>
            <person name="You C."/>
            <person name="Liu Z."/>
        </authorList>
    </citation>
    <scope>NUCLEOTIDE SEQUENCE [LARGE SCALE GENOMIC DNA]</scope>
    <source>
        <strain evidence="2 8">LH99</strain>
    </source>
</reference>
<dbReference type="Proteomes" id="UP000063930">
    <property type="component" value="Chromosome"/>
</dbReference>
<evidence type="ECO:0000313" key="6">
    <source>
        <dbReference type="EMBL" id="NRO35157.1"/>
    </source>
</evidence>
<reference evidence="5" key="4">
    <citation type="submission" date="2019-09" db="EMBL/GenBank/DDBJ databases">
        <title>Comparative genomic analysis of Lactobacillus helveticus.</title>
        <authorList>
            <person name="Zhang H."/>
            <person name="Chen Y."/>
            <person name="Zhong Z."/>
        </authorList>
    </citation>
    <scope>NUCLEOTIDE SEQUENCE</scope>
    <source>
        <strain evidence="6">IMAU30003</strain>
        <strain evidence="5">IMAU50013</strain>
    </source>
</reference>
<dbReference type="AlphaFoldDB" id="A0A0D5MJK6"/>
<proteinExistence type="predicted"/>
<dbReference type="EMBL" id="WCGB01000026">
    <property type="protein sequence ID" value="NRN91793.1"/>
    <property type="molecule type" value="Genomic_DNA"/>
</dbReference>
<dbReference type="EMBL" id="CP019581">
    <property type="protein sequence ID" value="AZK90642.1"/>
    <property type="molecule type" value="Genomic_DNA"/>
</dbReference>
<name>A0A0D5MJK6_LACHE</name>
<sequence>MNQIAFNQQLSDKLNEVLNPTLYSTPGKGEITVVANEKNDLREYRIITENNKVVKVEDAYDAKHDADYDKMMDFLKDYR</sequence>
<evidence type="ECO:0000313" key="1">
    <source>
        <dbReference type="EMBL" id="ALI52557.1"/>
    </source>
</evidence>
<evidence type="ECO:0000313" key="3">
    <source>
        <dbReference type="EMBL" id="AZK90642.1"/>
    </source>
</evidence>
<evidence type="ECO:0000313" key="2">
    <source>
        <dbReference type="EMBL" id="AYE61592.1"/>
    </source>
</evidence>
<reference evidence="3 9" key="3">
    <citation type="submission" date="2017-02" db="EMBL/GenBank/DDBJ databases">
        <title>Complete genome sequence of Lactobacillus helveticus.</title>
        <authorList>
            <person name="Kim J.F."/>
            <person name="Chung Y."/>
            <person name="Kwak M."/>
        </authorList>
    </citation>
    <scope>NUCLEOTIDE SEQUENCE [LARGE SCALE GENOMIC DNA]</scope>
    <source>
        <strain evidence="3 9">LH5</strain>
    </source>
</reference>
<evidence type="ECO:0000313" key="9">
    <source>
        <dbReference type="Proteomes" id="UP000267945"/>
    </source>
</evidence>
<dbReference type="GeneID" id="99756562"/>
<dbReference type="Proteomes" id="UP000267794">
    <property type="component" value="Chromosome"/>
</dbReference>
<evidence type="ECO:0000313" key="5">
    <source>
        <dbReference type="EMBL" id="NRN91793.1"/>
    </source>
</evidence>
<evidence type="ECO:0000313" key="4">
    <source>
        <dbReference type="EMBL" id="GFO99908.1"/>
    </source>
</evidence>
<dbReference type="Proteomes" id="UP000651333">
    <property type="component" value="Unassembled WGS sequence"/>
</dbReference>
<dbReference type="EMBL" id="CP012381">
    <property type="protein sequence ID" value="ALI52557.1"/>
    <property type="molecule type" value="Genomic_DNA"/>
</dbReference>
<dbReference type="Proteomes" id="UP000267945">
    <property type="component" value="Chromosome"/>
</dbReference>
<evidence type="ECO:0000313" key="10">
    <source>
        <dbReference type="Proteomes" id="UP000601587"/>
    </source>
</evidence>
<dbReference type="EMBL" id="BLYO01000337">
    <property type="protein sequence ID" value="GFO99908.1"/>
    <property type="molecule type" value="Genomic_DNA"/>
</dbReference>
<dbReference type="eggNOG" id="ENOG5030A85">
    <property type="taxonomic scope" value="Bacteria"/>
</dbReference>
<reference evidence="4" key="5">
    <citation type="submission" date="2020-07" db="EMBL/GenBank/DDBJ databases">
        <title>Draft genome sequence of Lactobacillus helveticus strain H-8.</title>
        <authorList>
            <person name="Endo A."/>
            <person name="Maeno S."/>
            <person name="Kido Y."/>
        </authorList>
    </citation>
    <scope>NUCLEOTIDE SEQUENCE</scope>
    <source>
        <strain evidence="4">H-8</strain>
    </source>
</reference>
<dbReference type="EMBL" id="WCHB01000045">
    <property type="protein sequence ID" value="NRO35157.1"/>
    <property type="molecule type" value="Genomic_DNA"/>
</dbReference>
<accession>A0A0D5MJK6</accession>
<gene>
    <name evidence="1" type="ORF">ALV80_05370</name>
    <name evidence="2" type="ORF">BC335_1121</name>
    <name evidence="6" type="ORF">IMAU30003_01407</name>
    <name evidence="5" type="ORF">IMAU50013_01338</name>
    <name evidence="3" type="ORF">LH5_00381</name>
    <name evidence="4" type="ORF">LHEH8_16640</name>
</gene>
<evidence type="ECO:0000313" key="7">
    <source>
        <dbReference type="Proteomes" id="UP000063930"/>
    </source>
</evidence>
<protein>
    <submittedName>
        <fullName evidence="5">Uncharacterized protein</fullName>
    </submittedName>
</protein>
<dbReference type="RefSeq" id="WP_003626373.1">
    <property type="nucleotide sequence ID" value="NZ_AP023028.1"/>
</dbReference>
<organism evidence="5 10">
    <name type="scientific">Lactobacillus helveticus</name>
    <name type="common">Lactobacillus suntoryeus</name>
    <dbReference type="NCBI Taxonomy" id="1587"/>
    <lineage>
        <taxon>Bacteria</taxon>
        <taxon>Bacillati</taxon>
        <taxon>Bacillota</taxon>
        <taxon>Bacilli</taxon>
        <taxon>Lactobacillales</taxon>
        <taxon>Lactobacillaceae</taxon>
        <taxon>Lactobacillus</taxon>
    </lineage>
</organism>